<dbReference type="Proteomes" id="UP000518752">
    <property type="component" value="Unassembled WGS sequence"/>
</dbReference>
<dbReference type="AlphaFoldDB" id="A0A8H5H0H6"/>
<protein>
    <submittedName>
        <fullName evidence="2">Uncharacterized protein</fullName>
    </submittedName>
</protein>
<feature type="compositionally biased region" description="Polar residues" evidence="1">
    <location>
        <begin position="264"/>
        <end position="278"/>
    </location>
</feature>
<comment type="caution">
    <text evidence="2">The sequence shown here is derived from an EMBL/GenBank/DDBJ whole genome shotgun (WGS) entry which is preliminary data.</text>
</comment>
<keyword evidence="3" id="KW-1185">Reference proteome</keyword>
<evidence type="ECO:0000256" key="1">
    <source>
        <dbReference type="SAM" id="MobiDB-lite"/>
    </source>
</evidence>
<feature type="region of interest" description="Disordered" evidence="1">
    <location>
        <begin position="133"/>
        <end position="169"/>
    </location>
</feature>
<dbReference type="EMBL" id="JAACJN010000102">
    <property type="protein sequence ID" value="KAF5374427.1"/>
    <property type="molecule type" value="Genomic_DNA"/>
</dbReference>
<evidence type="ECO:0000313" key="2">
    <source>
        <dbReference type="EMBL" id="KAF5374427.1"/>
    </source>
</evidence>
<feature type="region of interest" description="Disordered" evidence="1">
    <location>
        <begin position="256"/>
        <end position="285"/>
    </location>
</feature>
<reference evidence="2 3" key="1">
    <citation type="journal article" date="2020" name="ISME J.">
        <title>Uncovering the hidden diversity of litter-decomposition mechanisms in mushroom-forming fungi.</title>
        <authorList>
            <person name="Floudas D."/>
            <person name="Bentzer J."/>
            <person name="Ahren D."/>
            <person name="Johansson T."/>
            <person name="Persson P."/>
            <person name="Tunlid A."/>
        </authorList>
    </citation>
    <scope>NUCLEOTIDE SEQUENCE [LARGE SCALE GENOMIC DNA]</scope>
    <source>
        <strain evidence="2 3">CBS 406.79</strain>
    </source>
</reference>
<proteinExistence type="predicted"/>
<name>A0A8H5H0H6_9AGAR</name>
<gene>
    <name evidence="2" type="ORF">D9757_011828</name>
</gene>
<sequence length="320" mass="35490">MPEVTIFRCLGGRGNSAAEAGQWSNRCADSCTAARHAGVTSAYLRVMSVASSLEAVDFHCRPVIPVNLRPQYHRYTGPYHSGETDDSQLAGCGFERALLDTQKNTPDILNIYPLVEPPRRMASCSFRSTCSTAEEEEGYESERDETHAGKARVHQDPSSPPPLPKTSRSIPIASADRILHLNHPPSDIDPESICFISSILAGDGWSISCDGCSCFPAEFRRLLARLGVDVDYSMALFTLLKVWKKRLRRITATTSLDDHRGPRLSNTPALTNDSTSPPDVNESLDEAQDFVPDGNVWDWLGRLNMCRMQPTRRVRRLRTG</sequence>
<evidence type="ECO:0000313" key="3">
    <source>
        <dbReference type="Proteomes" id="UP000518752"/>
    </source>
</evidence>
<organism evidence="2 3">
    <name type="scientific">Collybiopsis confluens</name>
    <dbReference type="NCBI Taxonomy" id="2823264"/>
    <lineage>
        <taxon>Eukaryota</taxon>
        <taxon>Fungi</taxon>
        <taxon>Dikarya</taxon>
        <taxon>Basidiomycota</taxon>
        <taxon>Agaricomycotina</taxon>
        <taxon>Agaricomycetes</taxon>
        <taxon>Agaricomycetidae</taxon>
        <taxon>Agaricales</taxon>
        <taxon>Marasmiineae</taxon>
        <taxon>Omphalotaceae</taxon>
        <taxon>Collybiopsis</taxon>
    </lineage>
</organism>
<accession>A0A8H5H0H6</accession>